<dbReference type="PANTHER" id="PTHR36220:SF1">
    <property type="entry name" value="GAMMA TUBULIN COMPLEX COMPONENT C-TERMINAL DOMAIN-CONTAINING PROTEIN"/>
    <property type="match status" value="1"/>
</dbReference>
<evidence type="ECO:0000256" key="2">
    <source>
        <dbReference type="ARBA" id="ARBA00022737"/>
    </source>
</evidence>
<feature type="compositionally biased region" description="Low complexity" evidence="4">
    <location>
        <begin position="29"/>
        <end position="58"/>
    </location>
</feature>
<dbReference type="InterPro" id="IPR011043">
    <property type="entry name" value="Gal_Oxase/kelch_b-propeller"/>
</dbReference>
<organism evidence="5 6">
    <name type="scientific">Gilvimarinus gilvus</name>
    <dbReference type="NCBI Taxonomy" id="3058038"/>
    <lineage>
        <taxon>Bacteria</taxon>
        <taxon>Pseudomonadati</taxon>
        <taxon>Pseudomonadota</taxon>
        <taxon>Gammaproteobacteria</taxon>
        <taxon>Cellvibrionales</taxon>
        <taxon>Cellvibrionaceae</taxon>
        <taxon>Gilvimarinus</taxon>
    </lineage>
</organism>
<dbReference type="PANTHER" id="PTHR36220">
    <property type="entry name" value="UNNAMED PRODUCT"/>
    <property type="match status" value="1"/>
</dbReference>
<feature type="compositionally biased region" description="Low complexity" evidence="4">
    <location>
        <begin position="325"/>
        <end position="350"/>
    </location>
</feature>
<evidence type="ECO:0000256" key="1">
    <source>
        <dbReference type="ARBA" id="ARBA00022729"/>
    </source>
</evidence>
<keyword evidence="1" id="KW-0732">Signal</keyword>
<protein>
    <recommendedName>
        <fullName evidence="7">Integrin</fullName>
    </recommendedName>
</protein>
<name>A0ABU4RUB7_9GAMM</name>
<dbReference type="InterPro" id="IPR013783">
    <property type="entry name" value="Ig-like_fold"/>
</dbReference>
<evidence type="ECO:0000256" key="4">
    <source>
        <dbReference type="SAM" id="MobiDB-lite"/>
    </source>
</evidence>
<sequence>MRDEFFTPRKHLRAVAGALLCLTLTACGSDSDSDSSDSSSSATSSSSSSSSESSSASSVAGSWPDINIEAAAAKSLRIYWDAVDGATFYRVYKDPDGNSGFSQIGGDVTAPEIYDTVSVHLKNWAEARYMVEACVSDNDCENSEQAIAIHAMADSIGYAKASNTDAEDWFGWDIALSGDGKTLAVGAIQEDSTSRGIDGDQDNNDNLSTGAVYVFSLSSTGWSQQAYIKASNTEQLRSIEDSEGNELEFYISQDRFGYSVDLSDDGSTLAVGAIREDSNARGINGDEDNNQASEAGAVYMFERNAGTWAQTAYVKASNTPEEESSSSSSDSSSSSSTSSDSSSSDSSSSSEESDTTGDRFGHSVALSGDGTTLAVGAIYEASADGGINGDESDNTAPNAGAVYIFTQIDSGWTQQAYLKTAAPRGGDRFGSSLALSHNGDVLAVGAIGEDGAGTGVNEDIPDDSLVTSSGAAYIFRRSDAAWEQEAYLKTTFTFLDQRLGTAIALSADGHTLAVSATGEGSRATGINGDPEDYAELLELADGEDRPETAYKSGAVYIYQYDENTWSMTTYIKASNADAYDEFGRDLAISADGNYLAVGAFLEDSQASAIDGDQEDNSLEDSGAVYLFERTGTNWHQLRYIKAKRTEANDRLGNAVALDGTSATLAIASYHEDSTAKGLSADDSDNSANNSGAVLLY</sequence>
<feature type="region of interest" description="Disordered" evidence="4">
    <location>
        <begin position="314"/>
        <end position="366"/>
    </location>
</feature>
<feature type="region of interest" description="Disordered" evidence="4">
    <location>
        <begin position="29"/>
        <end position="60"/>
    </location>
</feature>
<dbReference type="Pfam" id="PF14312">
    <property type="entry name" value="FG-GAP_2"/>
    <property type="match status" value="4"/>
</dbReference>
<comment type="caution">
    <text evidence="5">The sequence shown here is derived from an EMBL/GenBank/DDBJ whole genome shotgun (WGS) entry which is preliminary data.</text>
</comment>
<dbReference type="SMART" id="SM00191">
    <property type="entry name" value="Int_alpha"/>
    <property type="match status" value="6"/>
</dbReference>
<dbReference type="EMBL" id="JAXAFO010000001">
    <property type="protein sequence ID" value="MDX6847851.1"/>
    <property type="molecule type" value="Genomic_DNA"/>
</dbReference>
<dbReference type="Gene3D" id="2.60.40.10">
    <property type="entry name" value="Immunoglobulins"/>
    <property type="match status" value="1"/>
</dbReference>
<evidence type="ECO:0000313" key="5">
    <source>
        <dbReference type="EMBL" id="MDX6847851.1"/>
    </source>
</evidence>
<dbReference type="Gene3D" id="2.130.10.130">
    <property type="entry name" value="Integrin alpha, N-terminal"/>
    <property type="match status" value="3"/>
</dbReference>
<dbReference type="SUPFAM" id="SSF50965">
    <property type="entry name" value="Galactose oxidase, central domain"/>
    <property type="match status" value="2"/>
</dbReference>
<evidence type="ECO:0000313" key="6">
    <source>
        <dbReference type="Proteomes" id="UP001273505"/>
    </source>
</evidence>
<evidence type="ECO:0000256" key="3">
    <source>
        <dbReference type="ARBA" id="ARBA00023180"/>
    </source>
</evidence>
<accession>A0ABU4RUB7</accession>
<dbReference type="InterPro" id="IPR013519">
    <property type="entry name" value="Int_alpha_beta-p"/>
</dbReference>
<dbReference type="RefSeq" id="WP_302724451.1">
    <property type="nucleotide sequence ID" value="NZ_JAULRU010000797.1"/>
</dbReference>
<keyword evidence="6" id="KW-1185">Reference proteome</keyword>
<proteinExistence type="predicted"/>
<gene>
    <name evidence="5" type="ORF">SCD92_00680</name>
</gene>
<dbReference type="Proteomes" id="UP001273505">
    <property type="component" value="Unassembled WGS sequence"/>
</dbReference>
<dbReference type="PROSITE" id="PS51257">
    <property type="entry name" value="PROKAR_LIPOPROTEIN"/>
    <property type="match status" value="1"/>
</dbReference>
<evidence type="ECO:0008006" key="7">
    <source>
        <dbReference type="Google" id="ProtNLM"/>
    </source>
</evidence>
<keyword evidence="3" id="KW-0325">Glycoprotein</keyword>
<reference evidence="5 6" key="1">
    <citation type="submission" date="2023-11" db="EMBL/GenBank/DDBJ databases">
        <title>Gilvimarinus fulvus sp. nov., isolated from the surface of Kelp.</title>
        <authorList>
            <person name="Sun Y.Y."/>
            <person name="Gong Y."/>
            <person name="Du Z.J."/>
        </authorList>
    </citation>
    <scope>NUCLEOTIDE SEQUENCE [LARGE SCALE GENOMIC DNA]</scope>
    <source>
        <strain evidence="5 6">SDUM040013</strain>
    </source>
</reference>
<keyword evidence="2" id="KW-0677">Repeat</keyword>
<dbReference type="InterPro" id="IPR013517">
    <property type="entry name" value="FG-GAP"/>
</dbReference>
<dbReference type="InterPro" id="IPR028994">
    <property type="entry name" value="Integrin_alpha_N"/>
</dbReference>